<proteinExistence type="predicted"/>
<dbReference type="EMBL" id="FXXQ01000018">
    <property type="protein sequence ID" value="SMX25516.1"/>
    <property type="molecule type" value="Genomic_DNA"/>
</dbReference>
<dbReference type="PROSITE" id="PS50109">
    <property type="entry name" value="HIS_KIN"/>
    <property type="match status" value="1"/>
</dbReference>
<evidence type="ECO:0000259" key="11">
    <source>
        <dbReference type="PROSITE" id="PS50109"/>
    </source>
</evidence>
<dbReference type="Proteomes" id="UP000201838">
    <property type="component" value="Unassembled WGS sequence"/>
</dbReference>
<dbReference type="CDD" id="cd06225">
    <property type="entry name" value="HAMP"/>
    <property type="match status" value="1"/>
</dbReference>
<dbReference type="SMART" id="SM00304">
    <property type="entry name" value="HAMP"/>
    <property type="match status" value="1"/>
</dbReference>
<dbReference type="EC" id="2.7.13.3" evidence="3"/>
<dbReference type="Gene3D" id="1.10.287.130">
    <property type="match status" value="1"/>
</dbReference>
<evidence type="ECO:0000256" key="6">
    <source>
        <dbReference type="ARBA" id="ARBA00022679"/>
    </source>
</evidence>
<dbReference type="Pfam" id="PF02518">
    <property type="entry name" value="HATPase_c"/>
    <property type="match status" value="1"/>
</dbReference>
<dbReference type="GO" id="GO:0005886">
    <property type="term" value="C:plasma membrane"/>
    <property type="evidence" value="ECO:0007669"/>
    <property type="project" value="UniProtKB-SubCell"/>
</dbReference>
<comment type="subcellular location">
    <subcellularLocation>
        <location evidence="2">Cell membrane</location>
        <topology evidence="2">Multi-pass membrane protein</topology>
    </subcellularLocation>
</comment>
<feature type="transmembrane region" description="Helical" evidence="10">
    <location>
        <begin position="12"/>
        <end position="39"/>
    </location>
</feature>
<dbReference type="RefSeq" id="WP_141138333.1">
    <property type="nucleotide sequence ID" value="NZ_FXXQ01000018.1"/>
</dbReference>
<dbReference type="PRINTS" id="PR00344">
    <property type="entry name" value="BCTRLSENSOR"/>
</dbReference>
<keyword evidence="10" id="KW-1133">Transmembrane helix</keyword>
<evidence type="ECO:0000256" key="7">
    <source>
        <dbReference type="ARBA" id="ARBA00022741"/>
    </source>
</evidence>
<comment type="catalytic activity">
    <reaction evidence="1">
        <text>ATP + protein L-histidine = ADP + protein N-phospho-L-histidine.</text>
        <dbReference type="EC" id="2.7.13.3"/>
    </reaction>
</comment>
<keyword evidence="8" id="KW-0418">Kinase</keyword>
<dbReference type="SMART" id="SM00388">
    <property type="entry name" value="HisKA"/>
    <property type="match status" value="1"/>
</dbReference>
<reference evidence="13 14" key="1">
    <citation type="submission" date="2017-05" db="EMBL/GenBank/DDBJ databases">
        <authorList>
            <person name="Song R."/>
            <person name="Chenine A.L."/>
            <person name="Ruprecht R.M."/>
        </authorList>
    </citation>
    <scope>NUCLEOTIDE SEQUENCE [LARGE SCALE GENOMIC DNA]</scope>
    <source>
        <strain evidence="13 14">CECT 8489</strain>
    </source>
</reference>
<evidence type="ECO:0000256" key="4">
    <source>
        <dbReference type="ARBA" id="ARBA00022475"/>
    </source>
</evidence>
<evidence type="ECO:0000313" key="13">
    <source>
        <dbReference type="EMBL" id="SMX25516.1"/>
    </source>
</evidence>
<evidence type="ECO:0000256" key="2">
    <source>
        <dbReference type="ARBA" id="ARBA00004651"/>
    </source>
</evidence>
<dbReference type="PANTHER" id="PTHR44936">
    <property type="entry name" value="SENSOR PROTEIN CREC"/>
    <property type="match status" value="1"/>
</dbReference>
<evidence type="ECO:0000256" key="9">
    <source>
        <dbReference type="ARBA" id="ARBA00022840"/>
    </source>
</evidence>
<keyword evidence="5" id="KW-0597">Phosphoprotein</keyword>
<evidence type="ECO:0000256" key="8">
    <source>
        <dbReference type="ARBA" id="ARBA00022777"/>
    </source>
</evidence>
<feature type="transmembrane region" description="Helical" evidence="10">
    <location>
        <begin position="45"/>
        <end position="67"/>
    </location>
</feature>
<dbReference type="Pfam" id="PF00512">
    <property type="entry name" value="HisKA"/>
    <property type="match status" value="1"/>
</dbReference>
<evidence type="ECO:0000256" key="3">
    <source>
        <dbReference type="ARBA" id="ARBA00012438"/>
    </source>
</evidence>
<dbReference type="InterPro" id="IPR036097">
    <property type="entry name" value="HisK_dim/P_sf"/>
</dbReference>
<dbReference type="InterPro" id="IPR003594">
    <property type="entry name" value="HATPase_dom"/>
</dbReference>
<dbReference type="InterPro" id="IPR003660">
    <property type="entry name" value="HAMP_dom"/>
</dbReference>
<dbReference type="InterPro" id="IPR004358">
    <property type="entry name" value="Sig_transdc_His_kin-like_C"/>
</dbReference>
<organism evidence="13 14">
    <name type="scientific">Boseongicola aestuarii</name>
    <dbReference type="NCBI Taxonomy" id="1470561"/>
    <lineage>
        <taxon>Bacteria</taxon>
        <taxon>Pseudomonadati</taxon>
        <taxon>Pseudomonadota</taxon>
        <taxon>Alphaproteobacteria</taxon>
        <taxon>Rhodobacterales</taxon>
        <taxon>Paracoccaceae</taxon>
        <taxon>Boseongicola</taxon>
    </lineage>
</organism>
<dbReference type="CDD" id="cd00082">
    <property type="entry name" value="HisKA"/>
    <property type="match status" value="1"/>
</dbReference>
<keyword evidence="10" id="KW-0812">Transmembrane</keyword>
<dbReference type="GO" id="GO:0000155">
    <property type="term" value="F:phosphorelay sensor kinase activity"/>
    <property type="evidence" value="ECO:0007669"/>
    <property type="project" value="InterPro"/>
</dbReference>
<keyword evidence="14" id="KW-1185">Reference proteome</keyword>
<evidence type="ECO:0000259" key="12">
    <source>
        <dbReference type="PROSITE" id="PS50885"/>
    </source>
</evidence>
<evidence type="ECO:0000256" key="1">
    <source>
        <dbReference type="ARBA" id="ARBA00000085"/>
    </source>
</evidence>
<keyword evidence="6 13" id="KW-0808">Transferase</keyword>
<dbReference type="AlphaFoldDB" id="A0A238J4C7"/>
<dbReference type="SMART" id="SM00387">
    <property type="entry name" value="HATPase_c"/>
    <property type="match status" value="1"/>
</dbReference>
<keyword evidence="7" id="KW-0547">Nucleotide-binding</keyword>
<dbReference type="Gene3D" id="6.10.340.10">
    <property type="match status" value="1"/>
</dbReference>
<protein>
    <recommendedName>
        <fullName evidence="3">histidine kinase</fullName>
        <ecNumber evidence="3">2.7.13.3</ecNumber>
    </recommendedName>
</protein>
<dbReference type="InterPro" id="IPR003661">
    <property type="entry name" value="HisK_dim/P_dom"/>
</dbReference>
<evidence type="ECO:0000256" key="5">
    <source>
        <dbReference type="ARBA" id="ARBA00022553"/>
    </source>
</evidence>
<evidence type="ECO:0000256" key="10">
    <source>
        <dbReference type="SAM" id="Phobius"/>
    </source>
</evidence>
<dbReference type="InterPro" id="IPR005467">
    <property type="entry name" value="His_kinase_dom"/>
</dbReference>
<dbReference type="InterPro" id="IPR036890">
    <property type="entry name" value="HATPase_C_sf"/>
</dbReference>
<dbReference type="Gene3D" id="3.30.565.10">
    <property type="entry name" value="Histidine kinase-like ATPase, C-terminal domain"/>
    <property type="match status" value="1"/>
</dbReference>
<dbReference type="InterPro" id="IPR050980">
    <property type="entry name" value="2C_sensor_his_kinase"/>
</dbReference>
<keyword evidence="10" id="KW-0472">Membrane</keyword>
<name>A0A238J4C7_9RHOB</name>
<dbReference type="PANTHER" id="PTHR44936:SF10">
    <property type="entry name" value="SENSOR PROTEIN RSTB"/>
    <property type="match status" value="1"/>
</dbReference>
<sequence>MRRTVKTKWRPPLMLVLGGSLLAVLVLPVFGLVMVAGLAPGLSGGQALVLVAVVSLAATLVLGWLLWRLILRPVRGLAERAEVIRSGGVAAPMEHFGTPEIGDLGQTVLEMAEVLQARELAVRSYSDHVSHEFKTPLTAIRGAAELLEADDSLSHEAAGLVSTIVRAEARLERLLEAARVIAAARNPMHHGAVTLGSVDVPASGIQVEVLGGEVVFPLSAEGLGIVLGHLVANAESAGASRVSIVGAAPGHGAVLTVTDDGPGISPGNRDRCFEPFFTTRRDAGGTGMGLAIVQTLLLAHGGAISLEQSESGARFRIVF</sequence>
<evidence type="ECO:0000313" key="14">
    <source>
        <dbReference type="Proteomes" id="UP000201838"/>
    </source>
</evidence>
<dbReference type="SUPFAM" id="SSF47384">
    <property type="entry name" value="Homodimeric domain of signal transducing histidine kinase"/>
    <property type="match status" value="1"/>
</dbReference>
<dbReference type="OrthoDB" id="9815202at2"/>
<keyword evidence="9" id="KW-0067">ATP-binding</keyword>
<gene>
    <name evidence="13" type="primary">envZ_2</name>
    <name evidence="13" type="ORF">BOA8489_03660</name>
</gene>
<dbReference type="SUPFAM" id="SSF55874">
    <property type="entry name" value="ATPase domain of HSP90 chaperone/DNA topoisomerase II/histidine kinase"/>
    <property type="match status" value="1"/>
</dbReference>
<dbReference type="PROSITE" id="PS50885">
    <property type="entry name" value="HAMP"/>
    <property type="match status" value="1"/>
</dbReference>
<dbReference type="GO" id="GO:0005524">
    <property type="term" value="F:ATP binding"/>
    <property type="evidence" value="ECO:0007669"/>
    <property type="project" value="UniProtKB-KW"/>
</dbReference>
<accession>A0A238J4C7</accession>
<keyword evidence="4" id="KW-1003">Cell membrane</keyword>
<dbReference type="Pfam" id="PF00672">
    <property type="entry name" value="HAMP"/>
    <property type="match status" value="1"/>
</dbReference>
<feature type="domain" description="Histidine kinase" evidence="11">
    <location>
        <begin position="128"/>
        <end position="319"/>
    </location>
</feature>
<feature type="domain" description="HAMP" evidence="12">
    <location>
        <begin position="68"/>
        <end position="120"/>
    </location>
</feature>